<dbReference type="GO" id="GO:0012505">
    <property type="term" value="C:endomembrane system"/>
    <property type="evidence" value="ECO:0007669"/>
    <property type="project" value="UniProtKB-SubCell"/>
</dbReference>
<dbReference type="PANTHER" id="PTHR11134">
    <property type="entry name" value="ADAPTOR COMPLEX SUBUNIT BETA FAMILY MEMBER"/>
    <property type="match status" value="1"/>
</dbReference>
<keyword evidence="3 6" id="KW-0813">Transport</keyword>
<evidence type="ECO:0000256" key="6">
    <source>
        <dbReference type="PIRNR" id="PIRNR002291"/>
    </source>
</evidence>
<dbReference type="EMBL" id="KN833951">
    <property type="protein sequence ID" value="KIK14184.1"/>
    <property type="molecule type" value="Genomic_DNA"/>
</dbReference>
<proteinExistence type="inferred from homology"/>
<protein>
    <recommendedName>
        <fullName evidence="6">AP complex subunit beta</fullName>
    </recommendedName>
</protein>
<dbReference type="SUPFAM" id="SSF48371">
    <property type="entry name" value="ARM repeat"/>
    <property type="match status" value="1"/>
</dbReference>
<comment type="subcellular location">
    <subcellularLocation>
        <location evidence="1">Endomembrane system</location>
    </subcellularLocation>
</comment>
<dbReference type="InterPro" id="IPR002553">
    <property type="entry name" value="Clathrin/coatomer_adapt-like_N"/>
</dbReference>
<dbReference type="GO" id="GO:0030117">
    <property type="term" value="C:membrane coat"/>
    <property type="evidence" value="ECO:0007669"/>
    <property type="project" value="InterPro"/>
</dbReference>
<dbReference type="PIRSF" id="PIRSF002291">
    <property type="entry name" value="AP_complex_beta"/>
    <property type="match status" value="1"/>
</dbReference>
<accession>A0A0C9YK19</accession>
<dbReference type="STRING" id="765257.A0A0C9YK19"/>
<dbReference type="Gene3D" id="1.25.10.10">
    <property type="entry name" value="Leucine-rich Repeat Variant"/>
    <property type="match status" value="1"/>
</dbReference>
<dbReference type="HOGENOM" id="CLU_006320_4_2_1"/>
<keyword evidence="9" id="KW-1185">Reference proteome</keyword>
<keyword evidence="4 6" id="KW-0653">Protein transport</keyword>
<dbReference type="OrthoDB" id="10254310at2759"/>
<evidence type="ECO:0000313" key="9">
    <source>
        <dbReference type="Proteomes" id="UP000054018"/>
    </source>
</evidence>
<comment type="similarity">
    <text evidence="2 6">Belongs to the adaptor complexes large subunit family.</text>
</comment>
<dbReference type="InterPro" id="IPR016342">
    <property type="entry name" value="AP_complex_bsu_1_2_4"/>
</dbReference>
<evidence type="ECO:0000259" key="7">
    <source>
        <dbReference type="Pfam" id="PF01602"/>
    </source>
</evidence>
<comment type="function">
    <text evidence="6">Adaptins are components of the adaptor complexes which link clathrin to receptors in coated vesicles. Clathrin-associated protein complexes are believed to interact with the cytoplasmic tails of membrane proteins, leading to their selection and concentration.</text>
</comment>
<keyword evidence="5 6" id="KW-0472">Membrane</keyword>
<evidence type="ECO:0000313" key="8">
    <source>
        <dbReference type="EMBL" id="KIK14184.1"/>
    </source>
</evidence>
<gene>
    <name evidence="8" type="ORF">PISMIDRAFT_17476</name>
</gene>
<evidence type="ECO:0000256" key="4">
    <source>
        <dbReference type="ARBA" id="ARBA00022927"/>
    </source>
</evidence>
<evidence type="ECO:0000256" key="5">
    <source>
        <dbReference type="ARBA" id="ARBA00023136"/>
    </source>
</evidence>
<evidence type="ECO:0000256" key="2">
    <source>
        <dbReference type="ARBA" id="ARBA00006613"/>
    </source>
</evidence>
<evidence type="ECO:0000256" key="1">
    <source>
        <dbReference type="ARBA" id="ARBA00004308"/>
    </source>
</evidence>
<feature type="domain" description="Clathrin/coatomer adaptor adaptin-like N-terminal" evidence="7">
    <location>
        <begin position="9"/>
        <end position="488"/>
    </location>
</feature>
<dbReference type="GO" id="GO:0006886">
    <property type="term" value="P:intracellular protein transport"/>
    <property type="evidence" value="ECO:0007669"/>
    <property type="project" value="InterPro"/>
</dbReference>
<dbReference type="InterPro" id="IPR016024">
    <property type="entry name" value="ARM-type_fold"/>
</dbReference>
<reference evidence="8 9" key="1">
    <citation type="submission" date="2014-04" db="EMBL/GenBank/DDBJ databases">
        <authorList>
            <consortium name="DOE Joint Genome Institute"/>
            <person name="Kuo A."/>
            <person name="Kohler A."/>
            <person name="Costa M.D."/>
            <person name="Nagy L.G."/>
            <person name="Floudas D."/>
            <person name="Copeland A."/>
            <person name="Barry K.W."/>
            <person name="Cichocki N."/>
            <person name="Veneault-Fourrey C."/>
            <person name="LaButti K."/>
            <person name="Lindquist E.A."/>
            <person name="Lipzen A."/>
            <person name="Lundell T."/>
            <person name="Morin E."/>
            <person name="Murat C."/>
            <person name="Sun H."/>
            <person name="Tunlid A."/>
            <person name="Henrissat B."/>
            <person name="Grigoriev I.V."/>
            <person name="Hibbett D.S."/>
            <person name="Martin F."/>
            <person name="Nordberg H.P."/>
            <person name="Cantor M.N."/>
            <person name="Hua S.X."/>
        </authorList>
    </citation>
    <scope>NUCLEOTIDE SEQUENCE [LARGE SCALE GENOMIC DNA]</scope>
    <source>
        <strain evidence="8 9">441</strain>
    </source>
</reference>
<dbReference type="Proteomes" id="UP000054018">
    <property type="component" value="Unassembled WGS sequence"/>
</dbReference>
<reference evidence="9" key="2">
    <citation type="submission" date="2015-01" db="EMBL/GenBank/DDBJ databases">
        <title>Evolutionary Origins and Diversification of the Mycorrhizal Mutualists.</title>
        <authorList>
            <consortium name="DOE Joint Genome Institute"/>
            <consortium name="Mycorrhizal Genomics Consortium"/>
            <person name="Kohler A."/>
            <person name="Kuo A."/>
            <person name="Nagy L.G."/>
            <person name="Floudas D."/>
            <person name="Copeland A."/>
            <person name="Barry K.W."/>
            <person name="Cichocki N."/>
            <person name="Veneault-Fourrey C."/>
            <person name="LaButti K."/>
            <person name="Lindquist E.A."/>
            <person name="Lipzen A."/>
            <person name="Lundell T."/>
            <person name="Morin E."/>
            <person name="Murat C."/>
            <person name="Riley R."/>
            <person name="Ohm R."/>
            <person name="Sun H."/>
            <person name="Tunlid A."/>
            <person name="Henrissat B."/>
            <person name="Grigoriev I.V."/>
            <person name="Hibbett D.S."/>
            <person name="Martin F."/>
        </authorList>
    </citation>
    <scope>NUCLEOTIDE SEQUENCE [LARGE SCALE GENOMIC DNA]</scope>
    <source>
        <strain evidence="9">441</strain>
    </source>
</reference>
<evidence type="ECO:0000256" key="3">
    <source>
        <dbReference type="ARBA" id="ARBA00022448"/>
    </source>
</evidence>
<dbReference type="InterPro" id="IPR011989">
    <property type="entry name" value="ARM-like"/>
</dbReference>
<dbReference type="GO" id="GO:0030276">
    <property type="term" value="F:clathrin binding"/>
    <property type="evidence" value="ECO:0007669"/>
    <property type="project" value="InterPro"/>
</dbReference>
<name>A0A0C9YK19_9AGAM</name>
<dbReference type="AlphaFoldDB" id="A0A0C9YK19"/>
<organism evidence="8 9">
    <name type="scientific">Pisolithus microcarpus 441</name>
    <dbReference type="NCBI Taxonomy" id="765257"/>
    <lineage>
        <taxon>Eukaryota</taxon>
        <taxon>Fungi</taxon>
        <taxon>Dikarya</taxon>
        <taxon>Basidiomycota</taxon>
        <taxon>Agaricomycotina</taxon>
        <taxon>Agaricomycetes</taxon>
        <taxon>Agaricomycetidae</taxon>
        <taxon>Boletales</taxon>
        <taxon>Sclerodermatineae</taxon>
        <taxon>Pisolithaceae</taxon>
        <taxon>Pisolithus</taxon>
    </lineage>
</organism>
<sequence>MSIRAPRKGENYELSVDLNSEYRDKRKDAIKRVIASMTVGKDVSGLFPDVLKNMQTEDLEQKKLVYLYLMNYAKTQPELVILAVNTFVKDSEDPNPLVRALSIRTMGCLRAERIIDYLCDPLNRALKDENPYVRKTAALCVAKLYDLKPSLVIDNGFLSRLHEMIADSNPMVVANTIAALTDIHKTASTAHPPLPLSDPAIFNITPHILNKILIALNECTEWGRVAVLDALSRYITQDEKESEHICERVVPQFQHVNGSVVLAAVKVIMIHMRGIRREDVTKQFVRKMAPPLVTLLSSPPEVQWVALRNVNLLLQKRPDLLSNEMRVFFCKYNDPLYVKVEKLDIMVRLANDNNVDALLSELKEKLNRYASEVDVDFVRKSIRAIGQTAISIESSAERCVNVLLDLIGTRISYVVQEAVVVMKDIFRKYPSTYEGVIPTLCANLEELDEPEAKASLIWIIGEYAEKIDNADELLGTFVDTFTEESYQVC</sequence>
<dbReference type="InterPro" id="IPR026739">
    <property type="entry name" value="AP_beta"/>
</dbReference>
<dbReference type="GO" id="GO:0016192">
    <property type="term" value="P:vesicle-mediated transport"/>
    <property type="evidence" value="ECO:0007669"/>
    <property type="project" value="InterPro"/>
</dbReference>
<dbReference type="Pfam" id="PF01602">
    <property type="entry name" value="Adaptin_N"/>
    <property type="match status" value="1"/>
</dbReference>